<dbReference type="EMBL" id="CP086395">
    <property type="protein sequence ID" value="USJ21498.1"/>
    <property type="molecule type" value="Genomic_DNA"/>
</dbReference>
<evidence type="ECO:0000313" key="2">
    <source>
        <dbReference type="Proteomes" id="UP001056730"/>
    </source>
</evidence>
<protein>
    <submittedName>
        <fullName evidence="1">Bacteriocin immunity protein</fullName>
    </submittedName>
</protein>
<dbReference type="Proteomes" id="UP001056730">
    <property type="component" value="Chromosome"/>
</dbReference>
<organism evidence="1 2">
    <name type="scientific">Lactococcus formosensis</name>
    <dbReference type="NCBI Taxonomy" id="1281486"/>
    <lineage>
        <taxon>Bacteria</taxon>
        <taxon>Bacillati</taxon>
        <taxon>Bacillota</taxon>
        <taxon>Bacilli</taxon>
        <taxon>Lactobacillales</taxon>
        <taxon>Streptococcaceae</taxon>
        <taxon>Lactococcus</taxon>
    </lineage>
</organism>
<dbReference type="AlphaFoldDB" id="A0A9Q8Y3Q3"/>
<reference evidence="1" key="1">
    <citation type="journal article" date="2022" name="Front. Microbiol.">
        <title>Feed Insects as a Reservoir of Granadaene-Producing Lactococci.</title>
        <authorList>
            <person name="Neuzil-Bunesova V."/>
            <person name="Ramirez Garcia A."/>
            <person name="Modrackova N."/>
            <person name="Makovska M."/>
            <person name="Sabolova M."/>
            <person name="Sproer C."/>
            <person name="Bunk B."/>
            <person name="Blom J."/>
            <person name="Schwab C."/>
        </authorList>
    </citation>
    <scope>NUCLEOTIDE SEQUENCE</scope>
    <source>
        <strain evidence="1">I4/6O</strain>
    </source>
</reference>
<dbReference type="KEGG" id="lfo:LMK00_03255"/>
<name>A0A9Q8Y3Q3_9LACT</name>
<dbReference type="GO" id="GO:0030153">
    <property type="term" value="P:bacteriocin immunity"/>
    <property type="evidence" value="ECO:0007669"/>
    <property type="project" value="InterPro"/>
</dbReference>
<sequence length="69" mass="8169">MRNKERKVLTKAKKLIEGGKYVPQRVKHIRESFTLLAFSEKLSSNASKFSQKLPEIRYEIWLFGSVLWK</sequence>
<dbReference type="CDD" id="cd21059">
    <property type="entry name" value="LciA-like"/>
    <property type="match status" value="1"/>
</dbReference>
<gene>
    <name evidence="1" type="ORF">LMK00_03255</name>
</gene>
<evidence type="ECO:0000313" key="1">
    <source>
        <dbReference type="EMBL" id="USJ21498.1"/>
    </source>
</evidence>
<accession>A0A9Q8Y3Q3</accession>
<proteinExistence type="predicted"/>